<dbReference type="Gene3D" id="1.20.1720.10">
    <property type="entry name" value="Multidrug resistance protein D"/>
    <property type="match status" value="1"/>
</dbReference>
<keyword evidence="3 6" id="KW-1133">Transmembrane helix</keyword>
<gene>
    <name evidence="8" type="ORF">ACFPIJ_18725</name>
</gene>
<feature type="transmembrane region" description="Helical" evidence="6">
    <location>
        <begin position="33"/>
        <end position="56"/>
    </location>
</feature>
<protein>
    <submittedName>
        <fullName evidence="8">MFS transporter</fullName>
    </submittedName>
</protein>
<dbReference type="Gene3D" id="1.20.1250.20">
    <property type="entry name" value="MFS general substrate transporter like domains"/>
    <property type="match status" value="1"/>
</dbReference>
<keyword evidence="4 6" id="KW-0472">Membrane</keyword>
<feature type="domain" description="Major facilitator superfamily (MFS) profile" evidence="7">
    <location>
        <begin position="1"/>
        <end position="430"/>
    </location>
</feature>
<feature type="transmembrane region" description="Helical" evidence="6">
    <location>
        <begin position="392"/>
        <end position="424"/>
    </location>
</feature>
<proteinExistence type="predicted"/>
<dbReference type="PROSITE" id="PS50850">
    <property type="entry name" value="MFS"/>
    <property type="match status" value="1"/>
</dbReference>
<dbReference type="InterPro" id="IPR020846">
    <property type="entry name" value="MFS_dom"/>
</dbReference>
<dbReference type="PANTHER" id="PTHR42718">
    <property type="entry name" value="MAJOR FACILITATOR SUPERFAMILY MULTIDRUG TRANSPORTER MFSC"/>
    <property type="match status" value="1"/>
</dbReference>
<dbReference type="SUPFAM" id="SSF103473">
    <property type="entry name" value="MFS general substrate transporter"/>
    <property type="match status" value="1"/>
</dbReference>
<feature type="transmembrane region" description="Helical" evidence="6">
    <location>
        <begin position="127"/>
        <end position="148"/>
    </location>
</feature>
<feature type="transmembrane region" description="Helical" evidence="6">
    <location>
        <begin position="284"/>
        <end position="309"/>
    </location>
</feature>
<feature type="transmembrane region" description="Helical" evidence="6">
    <location>
        <begin position="97"/>
        <end position="115"/>
    </location>
</feature>
<evidence type="ECO:0000313" key="9">
    <source>
        <dbReference type="Proteomes" id="UP001595912"/>
    </source>
</evidence>
<reference evidence="9" key="1">
    <citation type="journal article" date="2019" name="Int. J. Syst. Evol. Microbiol.">
        <title>The Global Catalogue of Microorganisms (GCM) 10K type strain sequencing project: providing services to taxonomists for standard genome sequencing and annotation.</title>
        <authorList>
            <consortium name="The Broad Institute Genomics Platform"/>
            <consortium name="The Broad Institute Genome Sequencing Center for Infectious Disease"/>
            <person name="Wu L."/>
            <person name="Ma J."/>
        </authorList>
    </citation>
    <scope>NUCLEOTIDE SEQUENCE [LARGE SCALE GENOMIC DNA]</scope>
    <source>
        <strain evidence="9">CGMCC 4.7152</strain>
    </source>
</reference>
<dbReference type="EMBL" id="JBHSIU010000019">
    <property type="protein sequence ID" value="MFC4999862.1"/>
    <property type="molecule type" value="Genomic_DNA"/>
</dbReference>
<evidence type="ECO:0000256" key="6">
    <source>
        <dbReference type="SAM" id="Phobius"/>
    </source>
</evidence>
<evidence type="ECO:0000313" key="8">
    <source>
        <dbReference type="EMBL" id="MFC4999862.1"/>
    </source>
</evidence>
<feature type="transmembrane region" description="Helical" evidence="6">
    <location>
        <begin position="321"/>
        <end position="342"/>
    </location>
</feature>
<feature type="compositionally biased region" description="Pro residues" evidence="5">
    <location>
        <begin position="447"/>
        <end position="458"/>
    </location>
</feature>
<evidence type="ECO:0000256" key="4">
    <source>
        <dbReference type="ARBA" id="ARBA00023136"/>
    </source>
</evidence>
<feature type="transmembrane region" description="Helical" evidence="6">
    <location>
        <begin position="154"/>
        <end position="174"/>
    </location>
</feature>
<feature type="transmembrane region" description="Helical" evidence="6">
    <location>
        <begin position="186"/>
        <end position="204"/>
    </location>
</feature>
<dbReference type="Proteomes" id="UP001595912">
    <property type="component" value="Unassembled WGS sequence"/>
</dbReference>
<evidence type="ECO:0000259" key="7">
    <source>
        <dbReference type="PROSITE" id="PS50850"/>
    </source>
</evidence>
<comment type="subcellular location">
    <subcellularLocation>
        <location evidence="1">Cell membrane</location>
        <topology evidence="1">Multi-pass membrane protein</topology>
    </subcellularLocation>
</comment>
<evidence type="ECO:0000256" key="3">
    <source>
        <dbReference type="ARBA" id="ARBA00022989"/>
    </source>
</evidence>
<keyword evidence="9" id="KW-1185">Reference proteome</keyword>
<evidence type="ECO:0000256" key="5">
    <source>
        <dbReference type="SAM" id="MobiDB-lite"/>
    </source>
</evidence>
<feature type="region of interest" description="Disordered" evidence="5">
    <location>
        <begin position="433"/>
        <end position="468"/>
    </location>
</feature>
<comment type="caution">
    <text evidence="8">The sequence shown here is derived from an EMBL/GenBank/DDBJ whole genome shotgun (WGS) entry which is preliminary data.</text>
</comment>
<feature type="transmembrane region" description="Helical" evidence="6">
    <location>
        <begin position="252"/>
        <end position="278"/>
    </location>
</feature>
<dbReference type="InterPro" id="IPR036259">
    <property type="entry name" value="MFS_trans_sf"/>
</dbReference>
<sequence>MRAVAVCLSFFLVMLDSTIVTVALPSIGGGTATLQWVVDAYTVVFAALVLAGGSLADRFGARRAYRAGVMIFTLGSIMCAGSGTASAWLIAGRVVQGVGAAVLMPSSLALIRSTYPEPATQARIIGLWGGLGGVAAAAGPLLGGALLSVAGWPALFLLNVPFAVLVLVVSGGLVDPPVVPGARVDVRGVVTSTCGLALLVAGCIAHRADLVAGGALVLGLFVALQRGALQRRALQSRRPASMLRPDLLRHRALRATVITGFALNFGFYGQFFLVTLYLQQQRHLSPLLTGVALAVQAAGAVVGSPFGGWATHRSGPRTTMLIGLLTGAAGFVALALCASGPLPAVLAALFVIGFGIDTAMTAATSLTLQVAPDGHAGVASGLLNTMRQVGSALGVAVLGAIGGFATAVLIAAGTYLAAAVLVALRTAAPGTTAPGTAAPGTAAPALPATPAPPAPPAVPRARRIGGSS</sequence>
<dbReference type="RefSeq" id="WP_380116414.1">
    <property type="nucleotide sequence ID" value="NZ_JBHSIU010000019.1"/>
</dbReference>
<feature type="transmembrane region" description="Helical" evidence="6">
    <location>
        <begin position="68"/>
        <end position="91"/>
    </location>
</feature>
<feature type="transmembrane region" description="Helical" evidence="6">
    <location>
        <begin position="210"/>
        <end position="229"/>
    </location>
</feature>
<dbReference type="CDD" id="cd17321">
    <property type="entry name" value="MFS_MMR_MDR_like"/>
    <property type="match status" value="1"/>
</dbReference>
<evidence type="ECO:0000256" key="1">
    <source>
        <dbReference type="ARBA" id="ARBA00004651"/>
    </source>
</evidence>
<accession>A0ABV9VTW2</accession>
<name>A0ABV9VTW2_9ACTN</name>
<dbReference type="Pfam" id="PF07690">
    <property type="entry name" value="MFS_1"/>
    <property type="match status" value="1"/>
</dbReference>
<evidence type="ECO:0000256" key="2">
    <source>
        <dbReference type="ARBA" id="ARBA00022692"/>
    </source>
</evidence>
<organism evidence="8 9">
    <name type="scientific">Dactylosporangium cerinum</name>
    <dbReference type="NCBI Taxonomy" id="1434730"/>
    <lineage>
        <taxon>Bacteria</taxon>
        <taxon>Bacillati</taxon>
        <taxon>Actinomycetota</taxon>
        <taxon>Actinomycetes</taxon>
        <taxon>Micromonosporales</taxon>
        <taxon>Micromonosporaceae</taxon>
        <taxon>Dactylosporangium</taxon>
    </lineage>
</organism>
<dbReference type="InterPro" id="IPR011701">
    <property type="entry name" value="MFS"/>
</dbReference>
<feature type="compositionally biased region" description="Low complexity" evidence="5">
    <location>
        <begin position="433"/>
        <end position="446"/>
    </location>
</feature>
<keyword evidence="2 6" id="KW-0812">Transmembrane</keyword>
<dbReference type="PANTHER" id="PTHR42718:SF48">
    <property type="entry name" value="CONSERVED TWO-DOMAIN MEMBRANE PROTEIN-RELATED"/>
    <property type="match status" value="1"/>
</dbReference>